<dbReference type="Pfam" id="PF22606">
    <property type="entry name" value="Cdc6-ORC-like_ATPase_lid"/>
    <property type="match status" value="1"/>
</dbReference>
<name>A0A0F7SML5_PHARH</name>
<dbReference type="InterPro" id="IPR050311">
    <property type="entry name" value="ORC1/CDC6"/>
</dbReference>
<evidence type="ECO:0000259" key="3">
    <source>
        <dbReference type="SMART" id="SM00382"/>
    </source>
</evidence>
<dbReference type="Gene3D" id="3.40.50.300">
    <property type="entry name" value="P-loop containing nucleotide triphosphate hydrolases"/>
    <property type="match status" value="1"/>
</dbReference>
<dbReference type="AlphaFoldDB" id="A0A0F7SML5"/>
<feature type="region of interest" description="Disordered" evidence="2">
    <location>
        <begin position="1"/>
        <end position="60"/>
    </location>
</feature>
<dbReference type="GO" id="GO:0003688">
    <property type="term" value="F:DNA replication origin binding"/>
    <property type="evidence" value="ECO:0007669"/>
    <property type="project" value="TreeGrafter"/>
</dbReference>
<feature type="compositionally biased region" description="Low complexity" evidence="2">
    <location>
        <begin position="118"/>
        <end position="145"/>
    </location>
</feature>
<dbReference type="Pfam" id="PF13191">
    <property type="entry name" value="AAA_16"/>
    <property type="match status" value="1"/>
</dbReference>
<reference evidence="4" key="1">
    <citation type="submission" date="2014-08" db="EMBL/GenBank/DDBJ databases">
        <authorList>
            <person name="Sharma Rahul"/>
            <person name="Thines Marco"/>
        </authorList>
    </citation>
    <scope>NUCLEOTIDE SEQUENCE</scope>
</reference>
<evidence type="ECO:0000256" key="2">
    <source>
        <dbReference type="SAM" id="MobiDB-lite"/>
    </source>
</evidence>
<dbReference type="EMBL" id="LN483326">
    <property type="protein sequence ID" value="CDZ98257.1"/>
    <property type="molecule type" value="Genomic_DNA"/>
</dbReference>
<feature type="compositionally biased region" description="Low complexity" evidence="2">
    <location>
        <begin position="8"/>
        <end position="30"/>
    </location>
</feature>
<dbReference type="SMART" id="SM00382">
    <property type="entry name" value="AAA"/>
    <property type="match status" value="1"/>
</dbReference>
<dbReference type="GO" id="GO:0006270">
    <property type="term" value="P:DNA replication initiation"/>
    <property type="evidence" value="ECO:0007669"/>
    <property type="project" value="TreeGrafter"/>
</dbReference>
<dbReference type="Gene3D" id="1.10.8.60">
    <property type="match status" value="1"/>
</dbReference>
<feature type="region of interest" description="Disordered" evidence="2">
    <location>
        <begin position="99"/>
        <end position="148"/>
    </location>
</feature>
<dbReference type="InterPro" id="IPR003593">
    <property type="entry name" value="AAA+_ATPase"/>
</dbReference>
<dbReference type="InterPro" id="IPR041664">
    <property type="entry name" value="AAA_16"/>
</dbReference>
<dbReference type="InterPro" id="IPR027417">
    <property type="entry name" value="P-loop_NTPase"/>
</dbReference>
<feature type="domain" description="AAA+ ATPase" evidence="3">
    <location>
        <begin position="197"/>
        <end position="374"/>
    </location>
</feature>
<protein>
    <submittedName>
        <fullName evidence="4">Pre-initiation complex, subunit CDC6, AAA superfamily ATPase</fullName>
    </submittedName>
</protein>
<proteinExistence type="predicted"/>
<accession>A0A0F7SML5</accession>
<evidence type="ECO:0000313" key="4">
    <source>
        <dbReference type="EMBL" id="CDZ98257.1"/>
    </source>
</evidence>
<dbReference type="PANTHER" id="PTHR10763:SF26">
    <property type="entry name" value="CELL DIVISION CONTROL PROTEIN 6 HOMOLOG"/>
    <property type="match status" value="1"/>
</dbReference>
<feature type="compositionally biased region" description="Polar residues" evidence="2">
    <location>
        <begin position="31"/>
        <end position="55"/>
    </location>
</feature>
<dbReference type="GO" id="GO:0033314">
    <property type="term" value="P:mitotic DNA replication checkpoint signaling"/>
    <property type="evidence" value="ECO:0007669"/>
    <property type="project" value="TreeGrafter"/>
</dbReference>
<dbReference type="SUPFAM" id="SSF52540">
    <property type="entry name" value="P-loop containing nucleoside triphosphate hydrolases"/>
    <property type="match status" value="1"/>
</dbReference>
<sequence length="723" mass="77193">MTSIIIPSTPSRVTRSSARTASTSTSYNTSKLPQTPSKIQPVSCSEKASTKSISAQKAGLRRMISVDEEGSDDELLVMELPPLSASKKRKTCDSVDELVATPRSRGKMTSVKANISKSTLSFSEQPSTSSSRSSTPPRTPSKTTPYKAAPLPSIFSLARSLLRCSSHASTSTSSTLIGRDSERRSVQSFLSSSSESSPRTMYIAGQPGTGKTALVTSVANRLKDQAKGWQVGFVNCVGGGGNIWQKSAKALGIELGSRVGDAKDLLIKELTDRSESTFLLVLDELDSLISLQCSTQAPTGPTLVLLETIFSLPCRVPNLRIITIANSLDFATRYLSKMDQQPSLLSFTAYGNQDLSAIVRSRLRTLLPLVEQMDDSVITPLMDDKAIELAARKVQAENGDLRMCLDICRISIEFVEVEQKRKALLKAGLDVSTSTLTIIGGSDLSDGKSTTDSSASQVVNAMLSSLDAKSAPRAGMPHVLKALNKAKSMVSSSGLSASRLFAPTLSPPSSSPTTSALGYSLSNLPTTPTKAKPTSSLTVSKIQALNLQSRLILVALLVHSRRSSYNLPPLSVRSMPATKTSSASSPSSSAGLEITTTSSLHSTYKHLLSSKDSPIKPVSPLDFLTLLTNLADSSLVQFIPLSPSKKRRVAVAGSSGAEKKVELGCMEAEVVKGLVGRLGEGEGVVEEEARRILEREQARMGREMVKAEKESKMTAQCPLEERL</sequence>
<feature type="region of interest" description="Disordered" evidence="2">
    <location>
        <begin position="572"/>
        <end position="592"/>
    </location>
</feature>
<dbReference type="InterPro" id="IPR054425">
    <property type="entry name" value="Cdc6_ORC1-like_ATPase_lid"/>
</dbReference>
<dbReference type="PANTHER" id="PTHR10763">
    <property type="entry name" value="CELL DIVISION CONTROL PROTEIN 6-RELATED"/>
    <property type="match status" value="1"/>
</dbReference>
<keyword evidence="1" id="KW-0235">DNA replication</keyword>
<dbReference type="GO" id="GO:0005634">
    <property type="term" value="C:nucleus"/>
    <property type="evidence" value="ECO:0007669"/>
    <property type="project" value="TreeGrafter"/>
</dbReference>
<organism evidence="4">
    <name type="scientific">Phaffia rhodozyma</name>
    <name type="common">Yeast</name>
    <name type="synonym">Xanthophyllomyces dendrorhous</name>
    <dbReference type="NCBI Taxonomy" id="264483"/>
    <lineage>
        <taxon>Eukaryota</taxon>
        <taxon>Fungi</taxon>
        <taxon>Dikarya</taxon>
        <taxon>Basidiomycota</taxon>
        <taxon>Agaricomycotina</taxon>
        <taxon>Tremellomycetes</taxon>
        <taxon>Cystofilobasidiales</taxon>
        <taxon>Mrakiaceae</taxon>
        <taxon>Phaffia</taxon>
    </lineage>
</organism>
<feature type="compositionally biased region" description="Low complexity" evidence="2">
    <location>
        <begin position="574"/>
        <end position="590"/>
    </location>
</feature>
<evidence type="ECO:0000256" key="1">
    <source>
        <dbReference type="ARBA" id="ARBA00022705"/>
    </source>
</evidence>